<reference evidence="1 2" key="1">
    <citation type="submission" date="2017-03" db="EMBL/GenBank/DDBJ databases">
        <title>Genome Survey of Euroglyphus maynei.</title>
        <authorList>
            <person name="Arlian L.G."/>
            <person name="Morgan M.S."/>
            <person name="Rider S.D."/>
        </authorList>
    </citation>
    <scope>NUCLEOTIDE SEQUENCE [LARGE SCALE GENOMIC DNA]</scope>
    <source>
        <strain evidence="1">Arlian Lab</strain>
        <tissue evidence="1">Whole body</tissue>
    </source>
</reference>
<gene>
    <name evidence="1" type="ORF">BLA29_014087</name>
</gene>
<comment type="caution">
    <text evidence="1">The sequence shown here is derived from an EMBL/GenBank/DDBJ whole genome shotgun (WGS) entry which is preliminary data.</text>
</comment>
<protein>
    <submittedName>
        <fullName evidence="1">Uncharacterized protein</fullName>
    </submittedName>
</protein>
<keyword evidence="2" id="KW-1185">Reference proteome</keyword>
<dbReference type="EMBL" id="MUJZ01049686">
    <property type="protein sequence ID" value="OTF73869.1"/>
    <property type="molecule type" value="Genomic_DNA"/>
</dbReference>
<sequence>MMNKSISIHSYRNSMEPFGLVDMSICLNH</sequence>
<name>A0A1Y3AZA1_EURMA</name>
<accession>A0A1Y3AZA1</accession>
<evidence type="ECO:0000313" key="1">
    <source>
        <dbReference type="EMBL" id="OTF73869.1"/>
    </source>
</evidence>
<organism evidence="1 2">
    <name type="scientific">Euroglyphus maynei</name>
    <name type="common">Mayne's house dust mite</name>
    <dbReference type="NCBI Taxonomy" id="6958"/>
    <lineage>
        <taxon>Eukaryota</taxon>
        <taxon>Metazoa</taxon>
        <taxon>Ecdysozoa</taxon>
        <taxon>Arthropoda</taxon>
        <taxon>Chelicerata</taxon>
        <taxon>Arachnida</taxon>
        <taxon>Acari</taxon>
        <taxon>Acariformes</taxon>
        <taxon>Sarcoptiformes</taxon>
        <taxon>Astigmata</taxon>
        <taxon>Psoroptidia</taxon>
        <taxon>Analgoidea</taxon>
        <taxon>Pyroglyphidae</taxon>
        <taxon>Pyroglyphinae</taxon>
        <taxon>Euroglyphus</taxon>
    </lineage>
</organism>
<proteinExistence type="predicted"/>
<dbReference type="AlphaFoldDB" id="A0A1Y3AZA1"/>
<evidence type="ECO:0000313" key="2">
    <source>
        <dbReference type="Proteomes" id="UP000194236"/>
    </source>
</evidence>
<dbReference type="Proteomes" id="UP000194236">
    <property type="component" value="Unassembled WGS sequence"/>
</dbReference>